<dbReference type="InterPro" id="IPR051163">
    <property type="entry name" value="Sodium:Solute_Symporter_SSF"/>
</dbReference>
<name>A0A4E0RA56_FASHE</name>
<dbReference type="Gene3D" id="1.20.1730.10">
    <property type="entry name" value="Sodium/glucose cotransporter"/>
    <property type="match status" value="1"/>
</dbReference>
<evidence type="ECO:0000256" key="9">
    <source>
        <dbReference type="ARBA" id="ARBA00023136"/>
    </source>
</evidence>
<feature type="transmembrane region" description="Helical" evidence="13">
    <location>
        <begin position="353"/>
        <end position="379"/>
    </location>
</feature>
<keyword evidence="4" id="KW-1003">Cell membrane</keyword>
<evidence type="ECO:0000256" key="4">
    <source>
        <dbReference type="ARBA" id="ARBA00022475"/>
    </source>
</evidence>
<evidence type="ECO:0000256" key="6">
    <source>
        <dbReference type="ARBA" id="ARBA00022989"/>
    </source>
</evidence>
<dbReference type="InterPro" id="IPR001734">
    <property type="entry name" value="Na/solute_symporter"/>
</dbReference>
<dbReference type="GO" id="GO:0005886">
    <property type="term" value="C:plasma membrane"/>
    <property type="evidence" value="ECO:0007669"/>
    <property type="project" value="UniProtKB-SubCell"/>
</dbReference>
<dbReference type="Pfam" id="PF00474">
    <property type="entry name" value="SSF"/>
    <property type="match status" value="1"/>
</dbReference>
<feature type="transmembrane region" description="Helical" evidence="13">
    <location>
        <begin position="399"/>
        <end position="421"/>
    </location>
</feature>
<feature type="transmembrane region" description="Helical" evidence="13">
    <location>
        <begin position="172"/>
        <end position="192"/>
    </location>
</feature>
<feature type="transmembrane region" description="Helical" evidence="13">
    <location>
        <begin position="69"/>
        <end position="88"/>
    </location>
</feature>
<evidence type="ECO:0000256" key="5">
    <source>
        <dbReference type="ARBA" id="ARBA00022692"/>
    </source>
</evidence>
<evidence type="ECO:0000256" key="7">
    <source>
        <dbReference type="ARBA" id="ARBA00023053"/>
    </source>
</evidence>
<dbReference type="PROSITE" id="PS50283">
    <property type="entry name" value="NA_SOLUT_SYMP_3"/>
    <property type="match status" value="1"/>
</dbReference>
<dbReference type="PANTHER" id="PTHR42985:SF40">
    <property type="entry name" value="LD47995P-RELATED"/>
    <property type="match status" value="1"/>
</dbReference>
<dbReference type="GO" id="GO:0015293">
    <property type="term" value="F:symporter activity"/>
    <property type="evidence" value="ECO:0007669"/>
    <property type="project" value="TreeGrafter"/>
</dbReference>
<feature type="transmembrane region" description="Helical" evidence="13">
    <location>
        <begin position="525"/>
        <end position="545"/>
    </location>
</feature>
<evidence type="ECO:0000256" key="11">
    <source>
        <dbReference type="RuleBase" id="RU362091"/>
    </source>
</evidence>
<feature type="transmembrane region" description="Helical" evidence="13">
    <location>
        <begin position="141"/>
        <end position="166"/>
    </location>
</feature>
<evidence type="ECO:0000313" key="15">
    <source>
        <dbReference type="Proteomes" id="UP000230066"/>
    </source>
</evidence>
<feature type="region of interest" description="Disordered" evidence="12">
    <location>
        <begin position="597"/>
        <end position="618"/>
    </location>
</feature>
<evidence type="ECO:0000256" key="1">
    <source>
        <dbReference type="ARBA" id="ARBA00004651"/>
    </source>
</evidence>
<evidence type="ECO:0000313" key="14">
    <source>
        <dbReference type="EMBL" id="THD25419.1"/>
    </source>
</evidence>
<feature type="transmembrane region" description="Helical" evidence="13">
    <location>
        <begin position="254"/>
        <end position="273"/>
    </location>
</feature>
<feature type="compositionally biased region" description="Polar residues" evidence="12">
    <location>
        <begin position="597"/>
        <end position="611"/>
    </location>
</feature>
<feature type="transmembrane region" description="Helical" evidence="13">
    <location>
        <begin position="430"/>
        <end position="450"/>
    </location>
</feature>
<feature type="transmembrane region" description="Helical" evidence="13">
    <location>
        <begin position="456"/>
        <end position="475"/>
    </location>
</feature>
<evidence type="ECO:0000256" key="12">
    <source>
        <dbReference type="SAM" id="MobiDB-lite"/>
    </source>
</evidence>
<feature type="transmembrane region" description="Helical" evidence="13">
    <location>
        <begin position="15"/>
        <end position="33"/>
    </location>
</feature>
<keyword evidence="7" id="KW-0915">Sodium</keyword>
<keyword evidence="9 13" id="KW-0472">Membrane</keyword>
<evidence type="ECO:0000256" key="8">
    <source>
        <dbReference type="ARBA" id="ARBA00023065"/>
    </source>
</evidence>
<keyword evidence="3" id="KW-0813">Transport</keyword>
<dbReference type="Proteomes" id="UP000230066">
    <property type="component" value="Unassembled WGS sequence"/>
</dbReference>
<evidence type="ECO:0000256" key="13">
    <source>
        <dbReference type="SAM" id="Phobius"/>
    </source>
</evidence>
<dbReference type="AlphaFoldDB" id="A0A4E0RA56"/>
<protein>
    <submittedName>
        <fullName evidence="14">Uncharacterized protein</fullName>
    </submittedName>
</protein>
<dbReference type="EMBL" id="JXXN02001151">
    <property type="protein sequence ID" value="THD25419.1"/>
    <property type="molecule type" value="Genomic_DNA"/>
</dbReference>
<keyword evidence="10" id="KW-0739">Sodium transport</keyword>
<reference evidence="14" key="1">
    <citation type="submission" date="2019-03" db="EMBL/GenBank/DDBJ databases">
        <title>Improved annotation for the trematode Fasciola hepatica.</title>
        <authorList>
            <person name="Choi Y.-J."/>
            <person name="Martin J."/>
            <person name="Mitreva M."/>
        </authorList>
    </citation>
    <scope>NUCLEOTIDE SEQUENCE [LARGE SCALE GENOMIC DNA]</scope>
</reference>
<dbReference type="PANTHER" id="PTHR42985">
    <property type="entry name" value="SODIUM-COUPLED MONOCARBOXYLATE TRANSPORTER"/>
    <property type="match status" value="1"/>
</dbReference>
<evidence type="ECO:0000256" key="2">
    <source>
        <dbReference type="ARBA" id="ARBA00006434"/>
    </source>
</evidence>
<comment type="subcellular location">
    <subcellularLocation>
        <location evidence="1">Cell membrane</location>
        <topology evidence="1">Multi-pass membrane protein</topology>
    </subcellularLocation>
</comment>
<gene>
    <name evidence="14" type="ORF">D915_003808</name>
</gene>
<accession>A0A4E0RA56</accession>
<organism evidence="14 15">
    <name type="scientific">Fasciola hepatica</name>
    <name type="common">Liver fluke</name>
    <dbReference type="NCBI Taxonomy" id="6192"/>
    <lineage>
        <taxon>Eukaryota</taxon>
        <taxon>Metazoa</taxon>
        <taxon>Spiralia</taxon>
        <taxon>Lophotrochozoa</taxon>
        <taxon>Platyhelminthes</taxon>
        <taxon>Trematoda</taxon>
        <taxon>Digenea</taxon>
        <taxon>Plagiorchiida</taxon>
        <taxon>Echinostomata</taxon>
        <taxon>Echinostomatoidea</taxon>
        <taxon>Fasciolidae</taxon>
        <taxon>Fasciola</taxon>
    </lineage>
</organism>
<dbReference type="GO" id="GO:0006814">
    <property type="term" value="P:sodium ion transport"/>
    <property type="evidence" value="ECO:0007669"/>
    <property type="project" value="UniProtKB-KW"/>
</dbReference>
<feature type="transmembrane region" description="Helical" evidence="13">
    <location>
        <begin position="100"/>
        <end position="120"/>
    </location>
</feature>
<evidence type="ECO:0000256" key="3">
    <source>
        <dbReference type="ARBA" id="ARBA00022448"/>
    </source>
</evidence>
<feature type="transmembrane region" description="Helical" evidence="13">
    <location>
        <begin position="204"/>
        <end position="222"/>
    </location>
</feature>
<comment type="caution">
    <text evidence="14">The sequence shown here is derived from an EMBL/GenBank/DDBJ whole genome shotgun (WGS) entry which is preliminary data.</text>
</comment>
<feature type="transmembrane region" description="Helical" evidence="13">
    <location>
        <begin position="294"/>
        <end position="320"/>
    </location>
</feature>
<dbReference type="InterPro" id="IPR038377">
    <property type="entry name" value="Na/Glc_symporter_sf"/>
</dbReference>
<evidence type="ECO:0000256" key="10">
    <source>
        <dbReference type="ARBA" id="ARBA00023201"/>
    </source>
</evidence>
<proteinExistence type="inferred from homology"/>
<keyword evidence="6 13" id="KW-1133">Transmembrane helix</keyword>
<keyword evidence="15" id="KW-1185">Reference proteome</keyword>
<keyword evidence="8" id="KW-0406">Ion transport</keyword>
<keyword evidence="5 13" id="KW-0812">Transmembrane</keyword>
<comment type="similarity">
    <text evidence="2 11">Belongs to the sodium:solute symporter (SSF) (TC 2.A.21) family.</text>
</comment>
<sequence length="618" mass="68581">MFVNIESLVLSWPDYIMFVAVLLLHATVRIFIYSKPFIRRRLRWFYSGNSRWSLDENEMSMLTTVEEEPLSTSLGTTTLILFVTVYTVSTEAYGNGTQLLYLLLAHLLVSVFMAHFYMPLFHELEMNNIHEYLEARFNRRVRTISVIIGFFQTFLQMAFLLCIPALSLAQLTAYPLWLAVLLTGVMSASYVGAGHFQLSLPTNIIQIVLAIIAPILILAFGTTDTGGFSTLWGKVKEGKLNTFGNFNPSPFTDYSFFTLMFGGMGVLLSISAVNPIEIEQYSSTIIQKKARIGIYVRMLVQWLFFILLLICGLIGFAILFGCNTQMIELSSHADQMLAVTVVVLGSQRQALKGFLLGVLFVASFGATTSLSNSVSTMLARDILASSVKLSLTRYTPRGIGRWIAPLLCLLCIPVSFGLLLIPTSMFRSSLSFAGALGGPLFTTVCLGMFLPCISNLGAFCGLLSSQLCGIALLFFKIYSYAISGRALIYHDSVDSCDTIFPIRSSFANSTDVVTAPKINYLGFSFWYIPGICFIVGLISSLIMSIPAKCNSKNPVEDRYLAWPARKLFRRGGQIGSNLISNSEVTKRSEKHIDESNWSASTLQRTHSSFASQREGYMN</sequence>